<dbReference type="AlphaFoldDB" id="A0A1I8A798"/>
<dbReference type="InterPro" id="IPR029205">
    <property type="entry name" value="Clathrin-bd"/>
</dbReference>
<dbReference type="InterPro" id="IPR046359">
    <property type="entry name" value="Aftin-like"/>
</dbReference>
<evidence type="ECO:0000313" key="3">
    <source>
        <dbReference type="Proteomes" id="UP000095287"/>
    </source>
</evidence>
<dbReference type="PANTHER" id="PTHR16156:SF10">
    <property type="entry name" value="AFTIPHILIN-RELATED"/>
    <property type="match status" value="1"/>
</dbReference>
<feature type="region of interest" description="Disordered" evidence="1">
    <location>
        <begin position="207"/>
        <end position="228"/>
    </location>
</feature>
<sequence length="380" mass="41302">MYEEDDDEFGEFEEFGDFAGASTAETCPVKPSPAGGDNTSGGNWKPPEEQEEEGENEDWAAEFPEFSPETSAPDSFVNDSPHVSIVPTIEHVPTIEGLLEEEDFWSVDSQWNEDEGIDDDDVFDILADLDIDEISDDCKSSLKLWRDLRIVEEALALKFQWKSSAANTVLLRTLDMDVKKAEIKNSYLPAFAQQLVGDGGVLKPTLHAVSSTGADSPPQPSTAEASSATVASLSVEPVTFNWSDSGMVNPLTSSSVTAASEMLDFDFLVANEQKESSDGSILSSALQRDLDKLGLSSSEEPGRAAATTQQSSSWNVDELLKKQQATRQSSPCEMTNGKLPQSRSRNELSLDAQALHDSLPDLDYMLSNVLMFPLPKTAGT</sequence>
<accession>A0A1I8A798</accession>
<feature type="compositionally biased region" description="Polar residues" evidence="1">
    <location>
        <begin position="306"/>
        <end position="315"/>
    </location>
</feature>
<dbReference type="GO" id="GO:0030121">
    <property type="term" value="C:AP-1 adaptor complex"/>
    <property type="evidence" value="ECO:0007669"/>
    <property type="project" value="TreeGrafter"/>
</dbReference>
<dbReference type="Pfam" id="PF15045">
    <property type="entry name" value="Clathrin_bdg"/>
    <property type="match status" value="1"/>
</dbReference>
<keyword evidence="3" id="KW-1185">Reference proteome</keyword>
<evidence type="ECO:0000313" key="4">
    <source>
        <dbReference type="WBParaSite" id="L893_g33719.t1"/>
    </source>
</evidence>
<dbReference type="GO" id="GO:0030276">
    <property type="term" value="F:clathrin binding"/>
    <property type="evidence" value="ECO:0007669"/>
    <property type="project" value="InterPro"/>
</dbReference>
<organism evidence="3 4">
    <name type="scientific">Steinernema glaseri</name>
    <dbReference type="NCBI Taxonomy" id="37863"/>
    <lineage>
        <taxon>Eukaryota</taxon>
        <taxon>Metazoa</taxon>
        <taxon>Ecdysozoa</taxon>
        <taxon>Nematoda</taxon>
        <taxon>Chromadorea</taxon>
        <taxon>Rhabditida</taxon>
        <taxon>Tylenchina</taxon>
        <taxon>Panagrolaimomorpha</taxon>
        <taxon>Strongyloidoidea</taxon>
        <taxon>Steinernematidae</taxon>
        <taxon>Steinernema</taxon>
    </lineage>
</organism>
<dbReference type="WBParaSite" id="L893_g33719.t1">
    <property type="protein sequence ID" value="L893_g33719.t1"/>
    <property type="gene ID" value="L893_g33719"/>
</dbReference>
<evidence type="ECO:0000259" key="2">
    <source>
        <dbReference type="Pfam" id="PF15045"/>
    </source>
</evidence>
<feature type="compositionally biased region" description="Polar residues" evidence="1">
    <location>
        <begin position="323"/>
        <end position="343"/>
    </location>
</feature>
<protein>
    <submittedName>
        <fullName evidence="4">Clathrin_bdg domain-containing protein</fullName>
    </submittedName>
</protein>
<proteinExistence type="predicted"/>
<dbReference type="PANTHER" id="PTHR16156">
    <property type="entry name" value="AFTIPHILIN A-RELATED"/>
    <property type="match status" value="1"/>
</dbReference>
<evidence type="ECO:0000256" key="1">
    <source>
        <dbReference type="SAM" id="MobiDB-lite"/>
    </source>
</evidence>
<dbReference type="GO" id="GO:0032588">
    <property type="term" value="C:trans-Golgi network membrane"/>
    <property type="evidence" value="ECO:0007669"/>
    <property type="project" value="InterPro"/>
</dbReference>
<name>A0A1I8A798_9BILA</name>
<feature type="compositionally biased region" description="Acidic residues" evidence="1">
    <location>
        <begin position="1"/>
        <end position="16"/>
    </location>
</feature>
<dbReference type="Proteomes" id="UP000095287">
    <property type="component" value="Unplaced"/>
</dbReference>
<feature type="domain" description="Aftiphilin clathrin-binding box" evidence="2">
    <location>
        <begin position="141"/>
        <end position="180"/>
    </location>
</feature>
<feature type="region of interest" description="Disordered" evidence="1">
    <location>
        <begin position="295"/>
        <end position="344"/>
    </location>
</feature>
<feature type="compositionally biased region" description="Acidic residues" evidence="1">
    <location>
        <begin position="49"/>
        <end position="60"/>
    </location>
</feature>
<reference evidence="4" key="1">
    <citation type="submission" date="2016-11" db="UniProtKB">
        <authorList>
            <consortium name="WormBaseParasite"/>
        </authorList>
    </citation>
    <scope>IDENTIFICATION</scope>
</reference>
<feature type="region of interest" description="Disordered" evidence="1">
    <location>
        <begin position="1"/>
        <end position="78"/>
    </location>
</feature>